<protein>
    <submittedName>
        <fullName evidence="2">Integrase catalytic domain-containing protein</fullName>
    </submittedName>
</protein>
<evidence type="ECO:0000259" key="1">
    <source>
        <dbReference type="Pfam" id="PF18701"/>
    </source>
</evidence>
<dbReference type="EMBL" id="VUJU01014072">
    <property type="protein sequence ID" value="KAF0703003.1"/>
    <property type="molecule type" value="Genomic_DNA"/>
</dbReference>
<proteinExistence type="predicted"/>
<dbReference type="Proteomes" id="UP000478052">
    <property type="component" value="Unassembled WGS sequence"/>
</dbReference>
<feature type="domain" description="DUF5641" evidence="1">
    <location>
        <begin position="2"/>
        <end position="73"/>
    </location>
</feature>
<feature type="non-terminal residue" evidence="2">
    <location>
        <position position="1"/>
    </location>
</feature>
<dbReference type="InterPro" id="IPR040676">
    <property type="entry name" value="DUF5641"/>
</dbReference>
<sequence length="77" mass="8752">TQLQGRQKWPKSRGPEIEMGALVLLKEDNLPPLRWQLGRVMEVSTGKDGVIRVATVRTDRGVLQRAVRMLCPLPIYE</sequence>
<accession>A0A6G0VR41</accession>
<dbReference type="Pfam" id="PF18701">
    <property type="entry name" value="DUF5641"/>
    <property type="match status" value="1"/>
</dbReference>
<gene>
    <name evidence="2" type="ORF">FWK35_00038301</name>
</gene>
<dbReference type="OrthoDB" id="6615888at2759"/>
<name>A0A6G0VR41_APHCR</name>
<comment type="caution">
    <text evidence="2">The sequence shown here is derived from an EMBL/GenBank/DDBJ whole genome shotgun (WGS) entry which is preliminary data.</text>
</comment>
<reference evidence="2 3" key="1">
    <citation type="submission" date="2019-08" db="EMBL/GenBank/DDBJ databases">
        <title>Whole genome of Aphis craccivora.</title>
        <authorList>
            <person name="Voronova N.V."/>
            <person name="Shulinski R.S."/>
            <person name="Bandarenka Y.V."/>
            <person name="Zhorov D.G."/>
            <person name="Warner D."/>
        </authorList>
    </citation>
    <scope>NUCLEOTIDE SEQUENCE [LARGE SCALE GENOMIC DNA]</scope>
    <source>
        <strain evidence="2">180601</strain>
        <tissue evidence="2">Whole Body</tissue>
    </source>
</reference>
<dbReference type="AlphaFoldDB" id="A0A6G0VR41"/>
<evidence type="ECO:0000313" key="3">
    <source>
        <dbReference type="Proteomes" id="UP000478052"/>
    </source>
</evidence>
<keyword evidence="3" id="KW-1185">Reference proteome</keyword>
<evidence type="ECO:0000313" key="2">
    <source>
        <dbReference type="EMBL" id="KAF0703003.1"/>
    </source>
</evidence>
<organism evidence="2 3">
    <name type="scientific">Aphis craccivora</name>
    <name type="common">Cowpea aphid</name>
    <dbReference type="NCBI Taxonomy" id="307492"/>
    <lineage>
        <taxon>Eukaryota</taxon>
        <taxon>Metazoa</taxon>
        <taxon>Ecdysozoa</taxon>
        <taxon>Arthropoda</taxon>
        <taxon>Hexapoda</taxon>
        <taxon>Insecta</taxon>
        <taxon>Pterygota</taxon>
        <taxon>Neoptera</taxon>
        <taxon>Paraneoptera</taxon>
        <taxon>Hemiptera</taxon>
        <taxon>Sternorrhyncha</taxon>
        <taxon>Aphidomorpha</taxon>
        <taxon>Aphidoidea</taxon>
        <taxon>Aphididae</taxon>
        <taxon>Aphidini</taxon>
        <taxon>Aphis</taxon>
        <taxon>Aphis</taxon>
    </lineage>
</organism>
<dbReference type="PANTHER" id="PTHR47331">
    <property type="entry name" value="PHD-TYPE DOMAIN-CONTAINING PROTEIN"/>
    <property type="match status" value="1"/>
</dbReference>